<dbReference type="EMBL" id="JARFPL010000002">
    <property type="protein sequence ID" value="MDF0592163.1"/>
    <property type="molecule type" value="Genomic_DNA"/>
</dbReference>
<feature type="region of interest" description="Disordered" evidence="1">
    <location>
        <begin position="130"/>
        <end position="151"/>
    </location>
</feature>
<organism evidence="2 3">
    <name type="scientific">Candidatus Methanocrinis alkalitolerans</name>
    <dbReference type="NCBI Taxonomy" id="3033395"/>
    <lineage>
        <taxon>Archaea</taxon>
        <taxon>Methanobacteriati</taxon>
        <taxon>Methanobacteriota</taxon>
        <taxon>Stenosarchaea group</taxon>
        <taxon>Methanomicrobia</taxon>
        <taxon>Methanotrichales</taxon>
        <taxon>Methanotrichaceae</taxon>
        <taxon>Methanocrinis</taxon>
    </lineage>
</organism>
<keyword evidence="3" id="KW-1185">Reference proteome</keyword>
<feature type="compositionally biased region" description="Basic and acidic residues" evidence="1">
    <location>
        <begin position="136"/>
        <end position="151"/>
    </location>
</feature>
<dbReference type="PANTHER" id="PTHR37460:SF1">
    <property type="entry name" value="ENDONUCLEASE III"/>
    <property type="match status" value="1"/>
</dbReference>
<dbReference type="Proteomes" id="UP001215956">
    <property type="component" value="Unassembled WGS sequence"/>
</dbReference>
<evidence type="ECO:0000313" key="3">
    <source>
        <dbReference type="Proteomes" id="UP001215956"/>
    </source>
</evidence>
<evidence type="ECO:0000313" key="2">
    <source>
        <dbReference type="EMBL" id="MDF0592163.1"/>
    </source>
</evidence>
<dbReference type="Pfam" id="PF01986">
    <property type="entry name" value="DUF123"/>
    <property type="match status" value="1"/>
</dbReference>
<evidence type="ECO:0000256" key="1">
    <source>
        <dbReference type="SAM" id="MobiDB-lite"/>
    </source>
</evidence>
<accession>A0ABT5XBR9</accession>
<reference evidence="2 3" key="1">
    <citation type="submission" date="2023-03" db="EMBL/GenBank/DDBJ databases">
        <title>Whole genome sequencing of Methanotrichaceae archaeon M04Ac.</title>
        <authorList>
            <person name="Khomyakova M.A."/>
            <person name="Merkel A.Y."/>
            <person name="Slobodkin A.I."/>
        </authorList>
    </citation>
    <scope>NUCLEOTIDE SEQUENCE [LARGE SCALE GENOMIC DNA]</scope>
    <source>
        <strain evidence="2 3">M04Ac</strain>
    </source>
</reference>
<comment type="caution">
    <text evidence="2">The sequence shown here is derived from an EMBL/GenBank/DDBJ whole genome shotgun (WGS) entry which is preliminary data.</text>
</comment>
<dbReference type="PANTHER" id="PTHR37460">
    <property type="entry name" value="ENDONUCLEASE III"/>
    <property type="match status" value="1"/>
</dbReference>
<name>A0ABT5XBR9_9EURY</name>
<dbReference type="CDD" id="cd10441">
    <property type="entry name" value="GIY-YIG_COG1833"/>
    <property type="match status" value="1"/>
</dbReference>
<gene>
    <name evidence="2" type="ORF">P0O24_00995</name>
</gene>
<dbReference type="RefSeq" id="WP_316967873.1">
    <property type="nucleotide sequence ID" value="NZ_JARFPL010000002.1"/>
</dbReference>
<proteinExistence type="predicted"/>
<protein>
    <submittedName>
        <fullName evidence="2">GIY-YIG nuclease family protein</fullName>
    </submittedName>
</protein>
<sequence length="151" mass="16557">MEKGIYTLVLRLESDRVIEVGSLGPVRFKEGYYAYTGSARGAGGLARVARHIAVMEGTNPARRWHIDRLLPISTLVEVVATVTGDDLECAIARKIGERLPSVDNFGSTDCHCPSHLHFSSDRQEILEAVRAAHPRPSSDEKEVAEDGSKED</sequence>
<dbReference type="InterPro" id="IPR002837">
    <property type="entry name" value="DUF123"/>
</dbReference>